<reference evidence="1 2" key="2">
    <citation type="journal article" date="2022" name="Mol. Ecol. Resour.">
        <title>The genomes of chicory, endive, great burdock and yacon provide insights into Asteraceae paleo-polyploidization history and plant inulin production.</title>
        <authorList>
            <person name="Fan W."/>
            <person name="Wang S."/>
            <person name="Wang H."/>
            <person name="Wang A."/>
            <person name="Jiang F."/>
            <person name="Liu H."/>
            <person name="Zhao H."/>
            <person name="Xu D."/>
            <person name="Zhang Y."/>
        </authorList>
    </citation>
    <scope>NUCLEOTIDE SEQUENCE [LARGE SCALE GENOMIC DNA]</scope>
    <source>
        <strain evidence="2">cv. Yunnan</strain>
        <tissue evidence="1">Leaves</tissue>
    </source>
</reference>
<organism evidence="1 2">
    <name type="scientific">Smallanthus sonchifolius</name>
    <dbReference type="NCBI Taxonomy" id="185202"/>
    <lineage>
        <taxon>Eukaryota</taxon>
        <taxon>Viridiplantae</taxon>
        <taxon>Streptophyta</taxon>
        <taxon>Embryophyta</taxon>
        <taxon>Tracheophyta</taxon>
        <taxon>Spermatophyta</taxon>
        <taxon>Magnoliopsida</taxon>
        <taxon>eudicotyledons</taxon>
        <taxon>Gunneridae</taxon>
        <taxon>Pentapetalae</taxon>
        <taxon>asterids</taxon>
        <taxon>campanulids</taxon>
        <taxon>Asterales</taxon>
        <taxon>Asteraceae</taxon>
        <taxon>Asteroideae</taxon>
        <taxon>Heliantheae alliance</taxon>
        <taxon>Millerieae</taxon>
        <taxon>Smallanthus</taxon>
    </lineage>
</organism>
<proteinExistence type="predicted"/>
<reference evidence="2" key="1">
    <citation type="journal article" date="2022" name="Mol. Ecol. Resour.">
        <title>The genomes of chicory, endive, great burdock and yacon provide insights into Asteraceae palaeo-polyploidization history and plant inulin production.</title>
        <authorList>
            <person name="Fan W."/>
            <person name="Wang S."/>
            <person name="Wang H."/>
            <person name="Wang A."/>
            <person name="Jiang F."/>
            <person name="Liu H."/>
            <person name="Zhao H."/>
            <person name="Xu D."/>
            <person name="Zhang Y."/>
        </authorList>
    </citation>
    <scope>NUCLEOTIDE SEQUENCE [LARGE SCALE GENOMIC DNA]</scope>
    <source>
        <strain evidence="2">cv. Yunnan</strain>
    </source>
</reference>
<gene>
    <name evidence="1" type="ORF">L1987_48640</name>
</gene>
<dbReference type="EMBL" id="CM042033">
    <property type="protein sequence ID" value="KAI3774097.1"/>
    <property type="molecule type" value="Genomic_DNA"/>
</dbReference>
<sequence length="100" mass="11500">MSFCRISSCDNDDGDAYVLKGYWDEKRENLEESGKVGRLRPDMAMRRFRMAWQDHAWACEVAAWPCGYRELGGLVQKPWGCRARGGHSHASVSSRNQIYK</sequence>
<name>A0ACB9FSJ5_9ASTR</name>
<accession>A0ACB9FSJ5</accession>
<evidence type="ECO:0000313" key="2">
    <source>
        <dbReference type="Proteomes" id="UP001056120"/>
    </source>
</evidence>
<keyword evidence="2" id="KW-1185">Reference proteome</keyword>
<dbReference type="Proteomes" id="UP001056120">
    <property type="component" value="Linkage Group LG16"/>
</dbReference>
<evidence type="ECO:0000313" key="1">
    <source>
        <dbReference type="EMBL" id="KAI3774097.1"/>
    </source>
</evidence>
<protein>
    <submittedName>
        <fullName evidence="1">Uncharacterized protein</fullName>
    </submittedName>
</protein>
<comment type="caution">
    <text evidence="1">The sequence shown here is derived from an EMBL/GenBank/DDBJ whole genome shotgun (WGS) entry which is preliminary data.</text>
</comment>